<keyword evidence="1" id="KW-1133">Transmembrane helix</keyword>
<feature type="transmembrane region" description="Helical" evidence="1">
    <location>
        <begin position="115"/>
        <end position="132"/>
    </location>
</feature>
<sequence length="222" mass="24835">MRRKPSSCWLVPVECSLHSTSFEARGSYSRTEDRHRLADRRVGAWCRAVRINPCTWRQQREAALAAGSGRAHLRKSGNAGVRSLVGQQKRRGPLFDWDSALIRASRWLSSAQGQLVVWAILVWLVFSGRIGVIFDSFLILFALLSIAPVVGALVLRWWIAANVREGTCPNCRFPVTGLVGKEFRCPSCTQRILVEKNGNFVLSEDARSAVINVEAREVDTKD</sequence>
<reference evidence="2 3" key="2">
    <citation type="journal article" date="2007" name="BMC Biol.">
        <title>A 100%-complete sequence reveals unusually simple genomic features in the hot-spring red alga Cyanidioschyzon merolae.</title>
        <authorList>
            <person name="Nozaki H."/>
            <person name="Takano H."/>
            <person name="Misumi O."/>
            <person name="Terasawa K."/>
            <person name="Matsuzaki M."/>
            <person name="Maruyama S."/>
            <person name="Nishida K."/>
            <person name="Yagisawa F."/>
            <person name="Yoshida Y."/>
            <person name="Fujiwara T."/>
            <person name="Takio S."/>
            <person name="Tamura K."/>
            <person name="Chung S.J."/>
            <person name="Nakamura S."/>
            <person name="Kuroiwa H."/>
            <person name="Tanaka K."/>
            <person name="Sato N."/>
            <person name="Kuroiwa T."/>
        </authorList>
    </citation>
    <scope>NUCLEOTIDE SEQUENCE [LARGE SCALE GENOMIC DNA]</scope>
    <source>
        <strain evidence="2 3">10D</strain>
    </source>
</reference>
<organism evidence="2 3">
    <name type="scientific">Cyanidioschyzon merolae (strain NIES-3377 / 10D)</name>
    <name type="common">Unicellular red alga</name>
    <dbReference type="NCBI Taxonomy" id="280699"/>
    <lineage>
        <taxon>Eukaryota</taxon>
        <taxon>Rhodophyta</taxon>
        <taxon>Bangiophyceae</taxon>
        <taxon>Cyanidiales</taxon>
        <taxon>Cyanidiaceae</taxon>
        <taxon>Cyanidioschyzon</taxon>
    </lineage>
</organism>
<keyword evidence="1" id="KW-0472">Membrane</keyword>
<evidence type="ECO:0000313" key="3">
    <source>
        <dbReference type="Proteomes" id="UP000007014"/>
    </source>
</evidence>
<keyword evidence="3" id="KW-1185">Reference proteome</keyword>
<keyword evidence="1" id="KW-0812">Transmembrane</keyword>
<dbReference type="Proteomes" id="UP000007014">
    <property type="component" value="Chromosome 10"/>
</dbReference>
<feature type="transmembrane region" description="Helical" evidence="1">
    <location>
        <begin position="138"/>
        <end position="159"/>
    </location>
</feature>
<dbReference type="STRING" id="280699.M1V5A4"/>
<gene>
    <name evidence="2" type="ORF">CYME_CMJ208C</name>
</gene>
<protein>
    <submittedName>
        <fullName evidence="2">Uncharacterized protein</fullName>
    </submittedName>
</protein>
<evidence type="ECO:0000313" key="2">
    <source>
        <dbReference type="EMBL" id="BAM80325.1"/>
    </source>
</evidence>
<dbReference type="HOGENOM" id="CLU_1246935_0_0_1"/>
<dbReference type="OrthoDB" id="5598at2759"/>
<name>M1V5A4_CYAM1</name>
<accession>M1V5A4</accession>
<dbReference type="AlphaFoldDB" id="M1V5A4"/>
<dbReference type="RefSeq" id="XP_005534932.1">
    <property type="nucleotide sequence ID" value="XM_005534875.1"/>
</dbReference>
<dbReference type="EMBL" id="AP006492">
    <property type="protein sequence ID" value="BAM80325.1"/>
    <property type="molecule type" value="Genomic_DNA"/>
</dbReference>
<reference evidence="2 3" key="1">
    <citation type="journal article" date="2004" name="Nature">
        <title>Genome sequence of the ultrasmall unicellular red alga Cyanidioschyzon merolae 10D.</title>
        <authorList>
            <person name="Matsuzaki M."/>
            <person name="Misumi O."/>
            <person name="Shin-i T."/>
            <person name="Maruyama S."/>
            <person name="Takahara M."/>
            <person name="Miyagishima S."/>
            <person name="Mori T."/>
            <person name="Nishida K."/>
            <person name="Yagisawa F."/>
            <person name="Nishida K."/>
            <person name="Yoshida Y."/>
            <person name="Nishimura Y."/>
            <person name="Nakao S."/>
            <person name="Kobayashi T."/>
            <person name="Momoyama Y."/>
            <person name="Higashiyama T."/>
            <person name="Minoda A."/>
            <person name="Sano M."/>
            <person name="Nomoto H."/>
            <person name="Oishi K."/>
            <person name="Hayashi H."/>
            <person name="Ohta F."/>
            <person name="Nishizaka S."/>
            <person name="Haga S."/>
            <person name="Miura S."/>
            <person name="Morishita T."/>
            <person name="Kabeya Y."/>
            <person name="Terasawa K."/>
            <person name="Suzuki Y."/>
            <person name="Ishii Y."/>
            <person name="Asakawa S."/>
            <person name="Takano H."/>
            <person name="Ohta N."/>
            <person name="Kuroiwa H."/>
            <person name="Tanaka K."/>
            <person name="Shimizu N."/>
            <person name="Sugano S."/>
            <person name="Sato N."/>
            <person name="Nozaki H."/>
            <person name="Ogasawara N."/>
            <person name="Kohara Y."/>
            <person name="Kuroiwa T."/>
        </authorList>
    </citation>
    <scope>NUCLEOTIDE SEQUENCE [LARGE SCALE GENOMIC DNA]</scope>
    <source>
        <strain evidence="2 3">10D</strain>
    </source>
</reference>
<dbReference type="Gramene" id="CMJ208CT">
    <property type="protein sequence ID" value="CMJ208CT"/>
    <property type="gene ID" value="CMJ208C"/>
</dbReference>
<proteinExistence type="predicted"/>
<dbReference type="GeneID" id="16993951"/>
<evidence type="ECO:0000256" key="1">
    <source>
        <dbReference type="SAM" id="Phobius"/>
    </source>
</evidence>
<dbReference type="KEGG" id="cme:CYME_CMJ208C"/>